<feature type="domain" description="C2H2-type" evidence="10">
    <location>
        <begin position="36"/>
        <end position="64"/>
    </location>
</feature>
<feature type="domain" description="C2H2-type" evidence="10">
    <location>
        <begin position="8"/>
        <end position="35"/>
    </location>
</feature>
<dbReference type="InterPro" id="IPR036236">
    <property type="entry name" value="Znf_C2H2_sf"/>
</dbReference>
<dbReference type="GO" id="GO:0003700">
    <property type="term" value="F:DNA-binding transcription factor activity"/>
    <property type="evidence" value="ECO:0007669"/>
    <property type="project" value="TreeGrafter"/>
</dbReference>
<feature type="compositionally biased region" description="Polar residues" evidence="9">
    <location>
        <begin position="94"/>
        <end position="127"/>
    </location>
</feature>
<dbReference type="GO" id="GO:0000978">
    <property type="term" value="F:RNA polymerase II cis-regulatory region sequence-specific DNA binding"/>
    <property type="evidence" value="ECO:0007669"/>
    <property type="project" value="TreeGrafter"/>
</dbReference>
<dbReference type="PROSITE" id="PS00028">
    <property type="entry name" value="ZINC_FINGER_C2H2_1"/>
    <property type="match status" value="3"/>
</dbReference>
<accession>A0A913ZQR2</accession>
<keyword evidence="12" id="KW-1185">Reference proteome</keyword>
<dbReference type="AlphaFoldDB" id="A0A913ZQR2"/>
<dbReference type="GO" id="GO:0008270">
    <property type="term" value="F:zinc ion binding"/>
    <property type="evidence" value="ECO:0007669"/>
    <property type="project" value="UniProtKB-KW"/>
</dbReference>
<dbReference type="Proteomes" id="UP000887568">
    <property type="component" value="Unplaced"/>
</dbReference>
<evidence type="ECO:0000256" key="5">
    <source>
        <dbReference type="ARBA" id="ARBA00022833"/>
    </source>
</evidence>
<dbReference type="InterPro" id="IPR013087">
    <property type="entry name" value="Znf_C2H2_type"/>
</dbReference>
<evidence type="ECO:0000259" key="10">
    <source>
        <dbReference type="PROSITE" id="PS50157"/>
    </source>
</evidence>
<dbReference type="OrthoDB" id="2160826at2759"/>
<dbReference type="Pfam" id="PF00096">
    <property type="entry name" value="zf-C2H2"/>
    <property type="match status" value="4"/>
</dbReference>
<evidence type="ECO:0000256" key="7">
    <source>
        <dbReference type="ARBA" id="ARBA00023242"/>
    </source>
</evidence>
<dbReference type="EnsemblMetazoa" id="XM_038198190.1">
    <property type="protein sequence ID" value="XP_038054118.1"/>
    <property type="gene ID" value="LOC119726482"/>
</dbReference>
<evidence type="ECO:0000256" key="6">
    <source>
        <dbReference type="ARBA" id="ARBA00023125"/>
    </source>
</evidence>
<evidence type="ECO:0000256" key="8">
    <source>
        <dbReference type="PROSITE-ProRule" id="PRU00042"/>
    </source>
</evidence>
<evidence type="ECO:0000313" key="11">
    <source>
        <dbReference type="EnsemblMetazoa" id="XP_038054118.1"/>
    </source>
</evidence>
<feature type="region of interest" description="Disordered" evidence="9">
    <location>
        <begin position="56"/>
        <end position="165"/>
    </location>
</feature>
<dbReference type="RefSeq" id="XP_038054118.1">
    <property type="nucleotide sequence ID" value="XM_038198190.1"/>
</dbReference>
<evidence type="ECO:0000256" key="3">
    <source>
        <dbReference type="ARBA" id="ARBA00022737"/>
    </source>
</evidence>
<dbReference type="PANTHER" id="PTHR24404">
    <property type="entry name" value="ZINC FINGER PROTEIN"/>
    <property type="match status" value="1"/>
</dbReference>
<feature type="domain" description="C2H2-type" evidence="10">
    <location>
        <begin position="651"/>
        <end position="681"/>
    </location>
</feature>
<sequence>MKKTPGLHECLICSKTFARRDALRRHKVVHTGNKSVSCPKCDATFRRADNMKRHLRTQHRGPSNPPAASTNQPTASTTPPQDQPGCSHGPTPSAPVNPTAASTNPPTSFSIPSQDQQPGCSHWSSPVPSAGPTVSTSPTLPTPAAPPTQPASGPPNDPRKCPECRKTFTRVDSLNRHFTKFHSRRRESSASPQPGDELFQEDPFLFTEDDDDEQSRVIRDNWDSIRTHQLTEQPVEDVFNIRIARSKKNYKNTVKSILSKLTNGERINISFGAVVRHVETGELRYFDPDTARYFPDSVNFNSQQVAEQFIEQFQNSDITEFVRQHLPNWFVVSVTNVRLFIRQPADPLEEDPEDFPEALRNDENEHSRVYRENWAAIRTHHLVGRVVQDIYNVRMDLPLCSLARIMNSVFKKLTCRGKINISFGFILRHAETGELRYFHPSYNNAKLFSTAITIGSRDDMDNLILRLEQMDILEHLRQQRPDTKWTVVSLTNVAIYVNKMEQFYIGTPSRDLPDFIKNNRGVDSLTHNAHSGQRYADNLCFFRCLALHRGATMEALERPTRHLVETFQRATGRQVSKGVTMEDVTTAEQEFQVNIQVYSLTQHDGGGDGLPQTKVQLIRRSARRHPSTLYLNLFEDHFSYIADLKKYSQHYECTKCRTVFDRSFNLQRHEPICNVNVKHKFPGGVYSLPQTIFDKLEDVGINVDDDLKYFPYRATYDYECYFDEVADRNAGQGGKLKWCNRHELLSVSVASNVPNFESLRCFVSEGDPGDLVEKNGTLSAPDKRGRISQHG</sequence>
<evidence type="ECO:0000256" key="2">
    <source>
        <dbReference type="ARBA" id="ARBA00022723"/>
    </source>
</evidence>
<comment type="subcellular location">
    <subcellularLocation>
        <location evidence="1">Nucleus</location>
    </subcellularLocation>
</comment>
<dbReference type="PROSITE" id="PS50157">
    <property type="entry name" value="ZINC_FINGER_C2H2_2"/>
    <property type="match status" value="4"/>
</dbReference>
<evidence type="ECO:0000256" key="1">
    <source>
        <dbReference type="ARBA" id="ARBA00004123"/>
    </source>
</evidence>
<evidence type="ECO:0000256" key="9">
    <source>
        <dbReference type="SAM" id="MobiDB-lite"/>
    </source>
</evidence>
<dbReference type="SUPFAM" id="SSF57667">
    <property type="entry name" value="beta-beta-alpha zinc fingers"/>
    <property type="match status" value="1"/>
</dbReference>
<evidence type="ECO:0000313" key="12">
    <source>
        <dbReference type="Proteomes" id="UP000887568"/>
    </source>
</evidence>
<keyword evidence="5" id="KW-0862">Zinc</keyword>
<keyword evidence="6" id="KW-0238">DNA-binding</keyword>
<feature type="region of interest" description="Disordered" evidence="9">
    <location>
        <begin position="179"/>
        <end position="199"/>
    </location>
</feature>
<feature type="compositionally biased region" description="Pro residues" evidence="9">
    <location>
        <begin position="140"/>
        <end position="156"/>
    </location>
</feature>
<keyword evidence="4 8" id="KW-0863">Zinc-finger</keyword>
<organism evidence="11 12">
    <name type="scientific">Patiria miniata</name>
    <name type="common">Bat star</name>
    <name type="synonym">Asterina miniata</name>
    <dbReference type="NCBI Taxonomy" id="46514"/>
    <lineage>
        <taxon>Eukaryota</taxon>
        <taxon>Metazoa</taxon>
        <taxon>Echinodermata</taxon>
        <taxon>Eleutherozoa</taxon>
        <taxon>Asterozoa</taxon>
        <taxon>Asteroidea</taxon>
        <taxon>Valvatacea</taxon>
        <taxon>Valvatida</taxon>
        <taxon>Asterinidae</taxon>
        <taxon>Patiria</taxon>
    </lineage>
</organism>
<feature type="domain" description="C2H2-type" evidence="10">
    <location>
        <begin position="159"/>
        <end position="187"/>
    </location>
</feature>
<dbReference type="SMART" id="SM00355">
    <property type="entry name" value="ZnF_C2H2"/>
    <property type="match status" value="4"/>
</dbReference>
<dbReference type="InterPro" id="IPR050589">
    <property type="entry name" value="Ikaros_C2H2-ZF"/>
</dbReference>
<keyword evidence="3" id="KW-0677">Repeat</keyword>
<proteinExistence type="predicted"/>
<dbReference type="Gene3D" id="3.30.160.60">
    <property type="entry name" value="Classic Zinc Finger"/>
    <property type="match status" value="3"/>
</dbReference>
<keyword evidence="2" id="KW-0479">Metal-binding</keyword>
<protein>
    <recommendedName>
        <fullName evidence="10">C2H2-type domain-containing protein</fullName>
    </recommendedName>
</protein>
<dbReference type="GO" id="GO:0005634">
    <property type="term" value="C:nucleus"/>
    <property type="evidence" value="ECO:0007669"/>
    <property type="project" value="UniProtKB-SubCell"/>
</dbReference>
<feature type="compositionally biased region" description="Polar residues" evidence="9">
    <location>
        <begin position="66"/>
        <end position="80"/>
    </location>
</feature>
<evidence type="ECO:0000256" key="4">
    <source>
        <dbReference type="ARBA" id="ARBA00022771"/>
    </source>
</evidence>
<name>A0A913ZQR2_PATMI</name>
<dbReference type="GO" id="GO:0006357">
    <property type="term" value="P:regulation of transcription by RNA polymerase II"/>
    <property type="evidence" value="ECO:0007669"/>
    <property type="project" value="TreeGrafter"/>
</dbReference>
<reference evidence="11" key="1">
    <citation type="submission" date="2022-11" db="UniProtKB">
        <authorList>
            <consortium name="EnsemblMetazoa"/>
        </authorList>
    </citation>
    <scope>IDENTIFICATION</scope>
</reference>
<dbReference type="PANTHER" id="PTHR24404:SF114">
    <property type="entry name" value="KLUMPFUSS, ISOFORM B-RELATED"/>
    <property type="match status" value="1"/>
</dbReference>
<keyword evidence="7" id="KW-0539">Nucleus</keyword>
<dbReference type="GeneID" id="119726482"/>